<dbReference type="STRING" id="226186.BT_0055"/>
<dbReference type="AlphaFoldDB" id="Q8ABQ5"/>
<dbReference type="InParanoid" id="Q8ABQ5"/>
<dbReference type="InterPro" id="IPR028098">
    <property type="entry name" value="Glyco_trans_4-like_N"/>
</dbReference>
<proteinExistence type="predicted"/>
<dbReference type="HOGENOM" id="CLU_009583_2_1_10"/>
<dbReference type="CAZy" id="GT4">
    <property type="family name" value="Glycosyltransferase Family 4"/>
</dbReference>
<dbReference type="InterPro" id="IPR001296">
    <property type="entry name" value="Glyco_trans_1"/>
</dbReference>
<dbReference type="PATRIC" id="fig|226186.12.peg.53"/>
<dbReference type="PANTHER" id="PTHR12526:SF627">
    <property type="entry name" value="D-RHAMNOSYLTRANSFERASE WBPZ"/>
    <property type="match status" value="1"/>
</dbReference>
<feature type="domain" description="Glycosyl transferase family 1" evidence="1">
    <location>
        <begin position="184"/>
        <end position="345"/>
    </location>
</feature>
<evidence type="ECO:0000313" key="4">
    <source>
        <dbReference type="Proteomes" id="UP000001414"/>
    </source>
</evidence>
<keyword evidence="3" id="KW-0808">Transferase</keyword>
<dbReference type="PANTHER" id="PTHR12526">
    <property type="entry name" value="GLYCOSYLTRANSFERASE"/>
    <property type="match status" value="1"/>
</dbReference>
<dbReference type="GeneID" id="60926018"/>
<protein>
    <submittedName>
        <fullName evidence="3">Glycoside transferase family 4</fullName>
    </submittedName>
</protein>
<dbReference type="EMBL" id="AE015928">
    <property type="protein sequence ID" value="AAO75162.1"/>
    <property type="molecule type" value="Genomic_DNA"/>
</dbReference>
<feature type="domain" description="Glycosyltransferase subfamily 4-like N-terminal" evidence="2">
    <location>
        <begin position="14"/>
        <end position="168"/>
    </location>
</feature>
<dbReference type="Pfam" id="PF13439">
    <property type="entry name" value="Glyco_transf_4"/>
    <property type="match status" value="1"/>
</dbReference>
<organism evidence="3 4">
    <name type="scientific">Bacteroides thetaiotaomicron (strain ATCC 29148 / DSM 2079 / JCM 5827 / CCUG 10774 / NCTC 10582 / VPI-5482 / E50)</name>
    <dbReference type="NCBI Taxonomy" id="226186"/>
    <lineage>
        <taxon>Bacteria</taxon>
        <taxon>Pseudomonadati</taxon>
        <taxon>Bacteroidota</taxon>
        <taxon>Bacteroidia</taxon>
        <taxon>Bacteroidales</taxon>
        <taxon>Bacteroidaceae</taxon>
        <taxon>Bacteroides</taxon>
    </lineage>
</organism>
<dbReference type="SUPFAM" id="SSF53756">
    <property type="entry name" value="UDP-Glycosyltransferase/glycogen phosphorylase"/>
    <property type="match status" value="1"/>
</dbReference>
<reference evidence="3 4" key="2">
    <citation type="journal article" date="2009" name="Proc. Natl. Acad. Sci. U.S.A.">
        <title>Characterizing a model human gut microbiota composed of members of its two dominant bacterial phyla.</title>
        <authorList>
            <person name="Mahowald M.A."/>
            <person name="Rey F.E."/>
            <person name="Seedorf H."/>
            <person name="Turnbaugh P.J."/>
            <person name="Fulton R.S."/>
            <person name="Wollam A."/>
            <person name="Shah N."/>
            <person name="Wang C."/>
            <person name="Magrini V."/>
            <person name="Wilson R.K."/>
            <person name="Cantarel B.L."/>
            <person name="Coutinho P.M."/>
            <person name="Henrissat B."/>
            <person name="Crock L.W."/>
            <person name="Russell A."/>
            <person name="Verberkmoes N.C."/>
            <person name="Hettich R.L."/>
            <person name="Gordon J.I."/>
        </authorList>
    </citation>
    <scope>NUCLEOTIDE SEQUENCE [LARGE SCALE GENOMIC DNA]</scope>
    <source>
        <strain evidence="4">ATCC 29148 / DSM 2079 / JCM 5827 / CCUG 10774 / NCTC 10582 / VPI-5482 / E50</strain>
    </source>
</reference>
<dbReference type="GO" id="GO:0016757">
    <property type="term" value="F:glycosyltransferase activity"/>
    <property type="evidence" value="ECO:0007669"/>
    <property type="project" value="InterPro"/>
</dbReference>
<dbReference type="CDD" id="cd03795">
    <property type="entry name" value="GT4_WfcD-like"/>
    <property type="match status" value="1"/>
</dbReference>
<dbReference type="EnsemblBacteria" id="AAO75162">
    <property type="protein sequence ID" value="AAO75162"/>
    <property type="gene ID" value="BT_0055"/>
</dbReference>
<dbReference type="DNASU" id="1075051"/>
<evidence type="ECO:0000259" key="2">
    <source>
        <dbReference type="Pfam" id="PF13439"/>
    </source>
</evidence>
<evidence type="ECO:0000313" key="3">
    <source>
        <dbReference type="EMBL" id="AAO75162.1"/>
    </source>
</evidence>
<dbReference type="eggNOG" id="COG0438">
    <property type="taxonomic scope" value="Bacteria"/>
</dbReference>
<accession>Q8ABQ5</accession>
<dbReference type="RefSeq" id="WP_009039952.1">
    <property type="nucleotide sequence ID" value="NC_004663.1"/>
</dbReference>
<evidence type="ECO:0000259" key="1">
    <source>
        <dbReference type="Pfam" id="PF00534"/>
    </source>
</evidence>
<dbReference type="Gene3D" id="3.40.50.2000">
    <property type="entry name" value="Glycogen Phosphorylase B"/>
    <property type="match status" value="2"/>
</dbReference>
<name>Q8ABQ5_BACTN</name>
<gene>
    <name evidence="3" type="ordered locus">BT_0055</name>
</gene>
<dbReference type="Pfam" id="PF00534">
    <property type="entry name" value="Glycos_transf_1"/>
    <property type="match status" value="1"/>
</dbReference>
<keyword evidence="4" id="KW-1185">Reference proteome</keyword>
<dbReference type="OrthoDB" id="9811239at2"/>
<dbReference type="KEGG" id="bth:BT_0055"/>
<reference evidence="3 4" key="1">
    <citation type="journal article" date="2003" name="Science">
        <title>A genomic view of the human-Bacteroides thetaiotaomicron symbiosis.</title>
        <authorList>
            <person name="Xu J."/>
            <person name="Bjursell M.K."/>
            <person name="Himrod J."/>
            <person name="Deng S."/>
            <person name="Carmichael L.K."/>
            <person name="Chiang H.C."/>
            <person name="Hooper L.V."/>
            <person name="Gordon J.I."/>
        </authorList>
    </citation>
    <scope>NUCLEOTIDE SEQUENCE [LARGE SCALE GENOMIC DNA]</scope>
    <source>
        <strain evidence="4">ATCC 29148 / DSM 2079 / JCM 5827 / CCUG 10774 / NCTC 10582 / VPI-5482 / E50</strain>
    </source>
</reference>
<sequence>MKILHLGKFYPLKGGMEKAILDIVRGISMQGVTCDLLCVSTEKAGVFPLNEHAHIYAMPSVCNVNSVRISPLLIPTLRKLCPNYDIIHIHCPNPMANLALYLSGYRGKVVLHWHSDILKQKYALKLYKPLQTWLIRRADVIIGTSPVYLENSPFLRGMEHKFRIVPLGCEAIVPSADRVSDIRKQYKGKRIIFALGRLIAYKGFRFLIEAARYLDDGYVVLIGGTGPLYNKLLKQINEENLQGKVCLLGYVTDDEVAQYYGACDVFCLSSVWKTEAFGLVQIEAMSCGKPVVATNIEGSGVPWVNRNGYSGLNVEPENPEALAKAIMKITSSEEAYRTYSRQARAHYNKMFVKERMLAGYEQVYASLYHEK</sequence>
<dbReference type="PaxDb" id="226186-BT_0055"/>
<dbReference type="Proteomes" id="UP000001414">
    <property type="component" value="Chromosome"/>
</dbReference>